<sequence length="283" mass="30557">MEVSKLNSNVSAMKGELIACSFVEAIAVQTILAAQKSLACLVLLTETLSNNVDGLPNLTEKRFPMSELQIGEKPGPENRDGSDTEDDDEDDADDADGQEDDDDGDEDFSGGEEGGEDEEEGDPEDNPVANGNDGSEDEDEDDDDGDEDEDGEDDEDEEEEEEEEDQPPAKKRNSCKGSFSIVYGGIHGDIGHVAPVPEAAEVVDAAKKFYPCLRNRQHLEGCSVVDLLTVVFGYPLTESCCQVVLYVGRECLPNGWYSDESLPKVVKKCIMSSPAQNGFSVSA</sequence>
<proteinExistence type="predicted"/>
<name>A0A8S0U0Q3_OLEEU</name>
<feature type="compositionally biased region" description="Acidic residues" evidence="1">
    <location>
        <begin position="134"/>
        <end position="166"/>
    </location>
</feature>
<evidence type="ECO:0000313" key="3">
    <source>
        <dbReference type="Proteomes" id="UP000594638"/>
    </source>
</evidence>
<dbReference type="EMBL" id="CACTIH010007352">
    <property type="protein sequence ID" value="CAA3010797.1"/>
    <property type="molecule type" value="Genomic_DNA"/>
</dbReference>
<feature type="compositionally biased region" description="Acidic residues" evidence="1">
    <location>
        <begin position="83"/>
        <end position="125"/>
    </location>
</feature>
<reference evidence="2 3" key="1">
    <citation type="submission" date="2019-12" db="EMBL/GenBank/DDBJ databases">
        <authorList>
            <person name="Alioto T."/>
            <person name="Alioto T."/>
            <person name="Gomez Garrido J."/>
        </authorList>
    </citation>
    <scope>NUCLEOTIDE SEQUENCE [LARGE SCALE GENOMIC DNA]</scope>
</reference>
<organism evidence="2 3">
    <name type="scientific">Olea europaea subsp. europaea</name>
    <dbReference type="NCBI Taxonomy" id="158383"/>
    <lineage>
        <taxon>Eukaryota</taxon>
        <taxon>Viridiplantae</taxon>
        <taxon>Streptophyta</taxon>
        <taxon>Embryophyta</taxon>
        <taxon>Tracheophyta</taxon>
        <taxon>Spermatophyta</taxon>
        <taxon>Magnoliopsida</taxon>
        <taxon>eudicotyledons</taxon>
        <taxon>Gunneridae</taxon>
        <taxon>Pentapetalae</taxon>
        <taxon>asterids</taxon>
        <taxon>lamiids</taxon>
        <taxon>Lamiales</taxon>
        <taxon>Oleaceae</taxon>
        <taxon>Oleeae</taxon>
        <taxon>Olea</taxon>
    </lineage>
</organism>
<accession>A0A8S0U0Q3</accession>
<keyword evidence="3" id="KW-1185">Reference proteome</keyword>
<feature type="region of interest" description="Disordered" evidence="1">
    <location>
        <begin position="62"/>
        <end position="174"/>
    </location>
</feature>
<dbReference type="PANTHER" id="PTHR35711:SF1">
    <property type="entry name" value="ECTODERMAL, ISOFORM F"/>
    <property type="match status" value="1"/>
</dbReference>
<dbReference type="OrthoDB" id="1742118at2759"/>
<dbReference type="Gramene" id="OE9A022627T1">
    <property type="protein sequence ID" value="OE9A022627C1"/>
    <property type="gene ID" value="OE9A022627"/>
</dbReference>
<evidence type="ECO:0000256" key="1">
    <source>
        <dbReference type="SAM" id="MobiDB-lite"/>
    </source>
</evidence>
<comment type="caution">
    <text evidence="2">The sequence shown here is derived from an EMBL/GenBank/DDBJ whole genome shotgun (WGS) entry which is preliminary data.</text>
</comment>
<evidence type="ECO:0000313" key="2">
    <source>
        <dbReference type="EMBL" id="CAA3010797.1"/>
    </source>
</evidence>
<gene>
    <name evidence="2" type="ORF">OLEA9_A022627</name>
</gene>
<dbReference type="PANTHER" id="PTHR35711">
    <property type="entry name" value="EXPRESSED PROTEIN"/>
    <property type="match status" value="1"/>
</dbReference>
<protein>
    <recommendedName>
        <fullName evidence="4">Prolamin-like domain-containing protein</fullName>
    </recommendedName>
</protein>
<dbReference type="AlphaFoldDB" id="A0A8S0U0Q3"/>
<evidence type="ECO:0008006" key="4">
    <source>
        <dbReference type="Google" id="ProtNLM"/>
    </source>
</evidence>
<dbReference type="Proteomes" id="UP000594638">
    <property type="component" value="Unassembled WGS sequence"/>
</dbReference>